<keyword evidence="3" id="KW-1185">Reference proteome</keyword>
<accession>A0A6J5X5Z4</accession>
<dbReference type="EMBL" id="CAEKKB010000004">
    <property type="protein sequence ID" value="CAB4307867.1"/>
    <property type="molecule type" value="Genomic_DNA"/>
</dbReference>
<dbReference type="AlphaFoldDB" id="A0A6J5X5Z4"/>
<evidence type="ECO:0000313" key="2">
    <source>
        <dbReference type="EMBL" id="CAB4307867.1"/>
    </source>
</evidence>
<sequence length="172" mass="19360">MAATFSLTKRSLFNISKSLPEEHHFCFRSCLSNACFSTSFERAQDPRNRPPTEASRDEGGGRDEGDIRIDNMSGATGFVGDTARQGTAKAAEVAEDLVEMAKERTDFAWDSTKNKTQKVGDTLVAEADENIIDTTEYRNLPKIRLKKLGTHWLLRLMRTSLIQLSTEIWRTN</sequence>
<dbReference type="OrthoDB" id="1162579at2759"/>
<evidence type="ECO:0000256" key="1">
    <source>
        <dbReference type="SAM" id="MobiDB-lite"/>
    </source>
</evidence>
<organism evidence="2 3">
    <name type="scientific">Prunus armeniaca</name>
    <name type="common">Apricot</name>
    <name type="synonym">Armeniaca vulgaris</name>
    <dbReference type="NCBI Taxonomy" id="36596"/>
    <lineage>
        <taxon>Eukaryota</taxon>
        <taxon>Viridiplantae</taxon>
        <taxon>Streptophyta</taxon>
        <taxon>Embryophyta</taxon>
        <taxon>Tracheophyta</taxon>
        <taxon>Spermatophyta</taxon>
        <taxon>Magnoliopsida</taxon>
        <taxon>eudicotyledons</taxon>
        <taxon>Gunneridae</taxon>
        <taxon>Pentapetalae</taxon>
        <taxon>rosids</taxon>
        <taxon>fabids</taxon>
        <taxon>Rosales</taxon>
        <taxon>Rosaceae</taxon>
        <taxon>Amygdaloideae</taxon>
        <taxon>Amygdaleae</taxon>
        <taxon>Prunus</taxon>
    </lineage>
</organism>
<reference evidence="3" key="1">
    <citation type="journal article" date="2020" name="Genome Biol.">
        <title>Gamete binning: chromosome-level and haplotype-resolved genome assembly enabled by high-throughput single-cell sequencing of gamete genomes.</title>
        <authorList>
            <person name="Campoy J.A."/>
            <person name="Sun H."/>
            <person name="Goel M."/>
            <person name="Jiao W.-B."/>
            <person name="Folz-Donahue K."/>
            <person name="Wang N."/>
            <person name="Rubio M."/>
            <person name="Liu C."/>
            <person name="Kukat C."/>
            <person name="Ruiz D."/>
            <person name="Huettel B."/>
            <person name="Schneeberger K."/>
        </authorList>
    </citation>
    <scope>NUCLEOTIDE SEQUENCE [LARGE SCALE GENOMIC DNA]</scope>
    <source>
        <strain evidence="3">cv. Rojo Pasion</strain>
    </source>
</reference>
<gene>
    <name evidence="2" type="ORF">ORAREDHAP_LOCUS26859</name>
</gene>
<dbReference type="Proteomes" id="UP000507245">
    <property type="component" value="Unassembled WGS sequence"/>
</dbReference>
<feature type="compositionally biased region" description="Basic and acidic residues" evidence="1">
    <location>
        <begin position="42"/>
        <end position="68"/>
    </location>
</feature>
<feature type="region of interest" description="Disordered" evidence="1">
    <location>
        <begin position="41"/>
        <end position="68"/>
    </location>
</feature>
<protein>
    <submittedName>
        <fullName evidence="2">Uncharacterized protein</fullName>
    </submittedName>
</protein>
<name>A0A6J5X5Z4_PRUAR</name>
<evidence type="ECO:0000313" key="3">
    <source>
        <dbReference type="Proteomes" id="UP000507245"/>
    </source>
</evidence>
<proteinExistence type="predicted"/>